<dbReference type="Proteomes" id="UP001196413">
    <property type="component" value="Unassembled WGS sequence"/>
</dbReference>
<keyword evidence="2" id="KW-1185">Reference proteome</keyword>
<comment type="caution">
    <text evidence="1">The sequence shown here is derived from an EMBL/GenBank/DDBJ whole genome shotgun (WGS) entry which is preliminary data.</text>
</comment>
<accession>A0AAD5NA23</accession>
<proteinExistence type="predicted"/>
<sequence length="59" mass="6546">MTRRNGTAGDKSDGIKRRACSELSIRSDRYLEARPVLQNDQAPVLFSFEELFGGNGDSI</sequence>
<gene>
    <name evidence="1" type="ORF">KIN20_020743</name>
</gene>
<evidence type="ECO:0000313" key="1">
    <source>
        <dbReference type="EMBL" id="KAJ1361484.1"/>
    </source>
</evidence>
<dbReference type="EMBL" id="JAHQIW010004208">
    <property type="protein sequence ID" value="KAJ1361484.1"/>
    <property type="molecule type" value="Genomic_DNA"/>
</dbReference>
<organism evidence="1 2">
    <name type="scientific">Parelaphostrongylus tenuis</name>
    <name type="common">Meningeal worm</name>
    <dbReference type="NCBI Taxonomy" id="148309"/>
    <lineage>
        <taxon>Eukaryota</taxon>
        <taxon>Metazoa</taxon>
        <taxon>Ecdysozoa</taxon>
        <taxon>Nematoda</taxon>
        <taxon>Chromadorea</taxon>
        <taxon>Rhabditida</taxon>
        <taxon>Rhabditina</taxon>
        <taxon>Rhabditomorpha</taxon>
        <taxon>Strongyloidea</taxon>
        <taxon>Metastrongylidae</taxon>
        <taxon>Parelaphostrongylus</taxon>
    </lineage>
</organism>
<name>A0AAD5NA23_PARTN</name>
<reference evidence="1" key="1">
    <citation type="submission" date="2021-06" db="EMBL/GenBank/DDBJ databases">
        <title>Parelaphostrongylus tenuis whole genome reference sequence.</title>
        <authorList>
            <person name="Garwood T.J."/>
            <person name="Larsen P.A."/>
            <person name="Fountain-Jones N.M."/>
            <person name="Garbe J.R."/>
            <person name="Macchietto M.G."/>
            <person name="Kania S.A."/>
            <person name="Gerhold R.W."/>
            <person name="Richards J.E."/>
            <person name="Wolf T.M."/>
        </authorList>
    </citation>
    <scope>NUCLEOTIDE SEQUENCE</scope>
    <source>
        <strain evidence="1">MNPRO001-30</strain>
        <tissue evidence="1">Meninges</tissue>
    </source>
</reference>
<protein>
    <submittedName>
        <fullName evidence="1">Uncharacterized protein</fullName>
    </submittedName>
</protein>
<evidence type="ECO:0000313" key="2">
    <source>
        <dbReference type="Proteomes" id="UP001196413"/>
    </source>
</evidence>
<dbReference type="AlphaFoldDB" id="A0AAD5NA23"/>